<evidence type="ECO:0000256" key="1">
    <source>
        <dbReference type="ARBA" id="ARBA00004141"/>
    </source>
</evidence>
<dbReference type="InterPro" id="IPR027469">
    <property type="entry name" value="Cation_efflux_TMD_sf"/>
</dbReference>
<keyword evidence="4 10" id="KW-0812">Transmembrane</keyword>
<dbReference type="InterPro" id="IPR002524">
    <property type="entry name" value="Cation_efflux"/>
</dbReference>
<dbReference type="InterPro" id="IPR050681">
    <property type="entry name" value="CDF/SLC30A"/>
</dbReference>
<dbReference type="SUPFAM" id="SSF161111">
    <property type="entry name" value="Cation efflux protein transmembrane domain-like"/>
    <property type="match status" value="1"/>
</dbReference>
<comment type="similarity">
    <text evidence="2">Belongs to the cation diffusion facilitator (CDF) transporter (TC 2.A.4) family. SLC30A subfamily.</text>
</comment>
<evidence type="ECO:0000256" key="4">
    <source>
        <dbReference type="ARBA" id="ARBA00022692"/>
    </source>
</evidence>
<evidence type="ECO:0000256" key="10">
    <source>
        <dbReference type="SAM" id="Phobius"/>
    </source>
</evidence>
<organism evidence="13 14">
    <name type="scientific">Ditylenchus dipsaci</name>
    <dbReference type="NCBI Taxonomy" id="166011"/>
    <lineage>
        <taxon>Eukaryota</taxon>
        <taxon>Metazoa</taxon>
        <taxon>Ecdysozoa</taxon>
        <taxon>Nematoda</taxon>
        <taxon>Chromadorea</taxon>
        <taxon>Rhabditida</taxon>
        <taxon>Tylenchina</taxon>
        <taxon>Tylenchomorpha</taxon>
        <taxon>Sphaerularioidea</taxon>
        <taxon>Anguinidae</taxon>
        <taxon>Anguininae</taxon>
        <taxon>Ditylenchus</taxon>
    </lineage>
</organism>
<keyword evidence="3" id="KW-0813">Transport</keyword>
<proteinExistence type="inferred from homology"/>
<feature type="transmembrane region" description="Helical" evidence="10">
    <location>
        <begin position="98"/>
        <end position="114"/>
    </location>
</feature>
<dbReference type="Pfam" id="PF16916">
    <property type="entry name" value="ZT_dimer"/>
    <property type="match status" value="1"/>
</dbReference>
<keyword evidence="13" id="KW-1185">Reference proteome</keyword>
<dbReference type="GO" id="GO:0005886">
    <property type="term" value="C:plasma membrane"/>
    <property type="evidence" value="ECO:0007669"/>
    <property type="project" value="TreeGrafter"/>
</dbReference>
<dbReference type="PANTHER" id="PTHR11562">
    <property type="entry name" value="CATION EFFLUX PROTEIN/ ZINC TRANSPORTER"/>
    <property type="match status" value="1"/>
</dbReference>
<feature type="transmembrane region" description="Helical" evidence="10">
    <location>
        <begin position="64"/>
        <end position="86"/>
    </location>
</feature>
<feature type="compositionally biased region" description="Acidic residues" evidence="9">
    <location>
        <begin position="12"/>
        <end position="21"/>
    </location>
</feature>
<name>A0A915DPV4_9BILA</name>
<evidence type="ECO:0000256" key="6">
    <source>
        <dbReference type="ARBA" id="ARBA00022989"/>
    </source>
</evidence>
<evidence type="ECO:0000313" key="13">
    <source>
        <dbReference type="Proteomes" id="UP000887574"/>
    </source>
</evidence>
<accession>A0A915DPV4</accession>
<dbReference type="Pfam" id="PF01545">
    <property type="entry name" value="Cation_efflux"/>
    <property type="match status" value="1"/>
</dbReference>
<feature type="transmembrane region" description="Helical" evidence="10">
    <location>
        <begin position="211"/>
        <end position="232"/>
    </location>
</feature>
<dbReference type="InterPro" id="IPR027470">
    <property type="entry name" value="Cation_efflux_CTD"/>
</dbReference>
<feature type="domain" description="Cation efflux protein cytoplasmic" evidence="12">
    <location>
        <begin position="244"/>
        <end position="319"/>
    </location>
</feature>
<keyword evidence="5" id="KW-0864">Zinc transport</keyword>
<dbReference type="NCBIfam" id="TIGR01297">
    <property type="entry name" value="CDF"/>
    <property type="match status" value="1"/>
</dbReference>
<evidence type="ECO:0000259" key="11">
    <source>
        <dbReference type="Pfam" id="PF01545"/>
    </source>
</evidence>
<dbReference type="Gene3D" id="1.20.1510.10">
    <property type="entry name" value="Cation efflux protein transmembrane domain"/>
    <property type="match status" value="1"/>
</dbReference>
<evidence type="ECO:0000259" key="12">
    <source>
        <dbReference type="Pfam" id="PF16916"/>
    </source>
</evidence>
<evidence type="ECO:0000256" key="3">
    <source>
        <dbReference type="ARBA" id="ARBA00022448"/>
    </source>
</evidence>
<feature type="transmembrane region" description="Helical" evidence="10">
    <location>
        <begin position="135"/>
        <end position="158"/>
    </location>
</feature>
<evidence type="ECO:0000256" key="7">
    <source>
        <dbReference type="ARBA" id="ARBA00023065"/>
    </source>
</evidence>
<feature type="region of interest" description="Disordered" evidence="9">
    <location>
        <begin position="1"/>
        <end position="40"/>
    </location>
</feature>
<evidence type="ECO:0000313" key="14">
    <source>
        <dbReference type="WBParaSite" id="jg21679"/>
    </source>
</evidence>
<dbReference type="PANTHER" id="PTHR11562:SF84">
    <property type="entry name" value="LD05335P"/>
    <property type="match status" value="1"/>
</dbReference>
<dbReference type="AlphaFoldDB" id="A0A915DPV4"/>
<evidence type="ECO:0000256" key="5">
    <source>
        <dbReference type="ARBA" id="ARBA00022906"/>
    </source>
</evidence>
<evidence type="ECO:0000256" key="2">
    <source>
        <dbReference type="ARBA" id="ARBA00008873"/>
    </source>
</evidence>
<evidence type="ECO:0000256" key="8">
    <source>
        <dbReference type="ARBA" id="ARBA00023136"/>
    </source>
</evidence>
<keyword evidence="5" id="KW-0862">Zinc</keyword>
<feature type="domain" description="Cation efflux protein transmembrane" evidence="11">
    <location>
        <begin position="65"/>
        <end position="232"/>
    </location>
</feature>
<feature type="transmembrane region" description="Helical" evidence="10">
    <location>
        <begin position="170"/>
        <end position="190"/>
    </location>
</feature>
<evidence type="ECO:0000256" key="9">
    <source>
        <dbReference type="SAM" id="MobiDB-lite"/>
    </source>
</evidence>
<dbReference type="InterPro" id="IPR058533">
    <property type="entry name" value="Cation_efflux_TM"/>
</dbReference>
<dbReference type="GO" id="GO:0005385">
    <property type="term" value="F:zinc ion transmembrane transporter activity"/>
    <property type="evidence" value="ECO:0007669"/>
    <property type="project" value="TreeGrafter"/>
</dbReference>
<keyword evidence="8 10" id="KW-0472">Membrane</keyword>
<protein>
    <submittedName>
        <fullName evidence="14">Zinc transporter 2</fullName>
    </submittedName>
</protein>
<keyword evidence="7" id="KW-0406">Ion transport</keyword>
<dbReference type="WBParaSite" id="jg21679">
    <property type="protein sequence ID" value="jg21679"/>
    <property type="gene ID" value="jg21679"/>
</dbReference>
<sequence>MVHGDENCSLLDDTESQDGDANEIPFGSSQSDPYFNGSERTRNTMEHCHSRLLLQRDDKSAEKVLILVAFLSAIFIILEFTGGLLANSLSIMTDAGHMLSDFLSFVVSIVMIRVSKRPATRRFSFGFVRAEMIGALISVFIIWTLTIVLVIFATQRIWNGHYDVDADTMIVTACLGVVFNIIMGLILKFCNTGGGGHAHCQSSTNVNVRAAFIHVLGDFVQSVGVLVAAVLIKDIVYVLMESTPSSVNYGDVYRDLLDIDGVVQVHSLNIWSLSTEKTAMCVHLVVVENDSGAISITKAADLMLKSKHKLLFTTIQLESLEDVNVDCEYCKPLP</sequence>
<comment type="subcellular location">
    <subcellularLocation>
        <location evidence="1">Membrane</location>
        <topology evidence="1">Multi-pass membrane protein</topology>
    </subcellularLocation>
</comment>
<reference evidence="14" key="1">
    <citation type="submission" date="2022-11" db="UniProtKB">
        <authorList>
            <consortium name="WormBaseParasite"/>
        </authorList>
    </citation>
    <scope>IDENTIFICATION</scope>
</reference>
<dbReference type="Proteomes" id="UP000887574">
    <property type="component" value="Unplaced"/>
</dbReference>
<keyword evidence="6 10" id="KW-1133">Transmembrane helix</keyword>